<organism evidence="8 9">
    <name type="scientific">Candidatus Ozemobacter sibiricus</name>
    <dbReference type="NCBI Taxonomy" id="2268124"/>
    <lineage>
        <taxon>Bacteria</taxon>
        <taxon>Candidatus Ozemobacteria</taxon>
        <taxon>Candidatus Ozemobacterales</taxon>
        <taxon>Candidatus Ozemobacteraceae</taxon>
        <taxon>Candidatus Ozemobacter</taxon>
    </lineage>
</organism>
<dbReference type="InterPro" id="IPR019815">
    <property type="entry name" value="Translation_initiation_fac_3_C"/>
</dbReference>
<accession>A0A367ZAZ8</accession>
<dbReference type="GO" id="GO:0032790">
    <property type="term" value="P:ribosome disassembly"/>
    <property type="evidence" value="ECO:0007669"/>
    <property type="project" value="TreeGrafter"/>
</dbReference>
<evidence type="ECO:0000256" key="3">
    <source>
        <dbReference type="ARBA" id="ARBA00022917"/>
    </source>
</evidence>
<comment type="subunit">
    <text evidence="4">Monomer.</text>
</comment>
<dbReference type="InterPro" id="IPR001288">
    <property type="entry name" value="Translation_initiation_fac_3"/>
</dbReference>
<evidence type="ECO:0000259" key="7">
    <source>
        <dbReference type="Pfam" id="PF05198"/>
    </source>
</evidence>
<comment type="subcellular location">
    <subcellularLocation>
        <location evidence="4">Cytoplasm</location>
    </subcellularLocation>
</comment>
<reference evidence="8 9" key="1">
    <citation type="submission" date="2018-05" db="EMBL/GenBank/DDBJ databases">
        <title>A metagenomic window into the 2 km-deep terrestrial subsurface aquifer revealed taxonomically and functionally diverse microbial community comprising novel uncultured bacterial lineages.</title>
        <authorList>
            <person name="Kadnikov V.V."/>
            <person name="Mardanov A.V."/>
            <person name="Beletsky A.V."/>
            <person name="Banks D."/>
            <person name="Pimenov N.V."/>
            <person name="Frank Y.A."/>
            <person name="Karnachuk O.V."/>
            <person name="Ravin N.V."/>
        </authorList>
    </citation>
    <scope>NUCLEOTIDE SEQUENCE [LARGE SCALE GENOMIC DNA]</scope>
    <source>
        <strain evidence="8">BY5</strain>
    </source>
</reference>
<protein>
    <recommendedName>
        <fullName evidence="4 5">Translation initiation factor IF-3</fullName>
    </recommendedName>
</protein>
<dbReference type="FunFam" id="3.10.20.80:FF:000001">
    <property type="entry name" value="Translation initiation factor IF-3"/>
    <property type="match status" value="1"/>
</dbReference>
<dbReference type="AlphaFoldDB" id="A0A367ZAZ8"/>
<dbReference type="SUPFAM" id="SSF54364">
    <property type="entry name" value="Translation initiation factor IF3, N-terminal domain"/>
    <property type="match status" value="1"/>
</dbReference>
<dbReference type="Pfam" id="PF05198">
    <property type="entry name" value="IF3_N"/>
    <property type="match status" value="1"/>
</dbReference>
<feature type="domain" description="Translation initiation factor 3 N-terminal" evidence="7">
    <location>
        <begin position="52"/>
        <end position="121"/>
    </location>
</feature>
<keyword evidence="3 4" id="KW-0648">Protein biosynthesis</keyword>
<dbReference type="GO" id="GO:0005829">
    <property type="term" value="C:cytosol"/>
    <property type="evidence" value="ECO:0007669"/>
    <property type="project" value="TreeGrafter"/>
</dbReference>
<dbReference type="InterPro" id="IPR019814">
    <property type="entry name" value="Translation_initiation_fac_3_N"/>
</dbReference>
<dbReference type="GO" id="GO:0003743">
    <property type="term" value="F:translation initiation factor activity"/>
    <property type="evidence" value="ECO:0007669"/>
    <property type="project" value="UniProtKB-UniRule"/>
</dbReference>
<keyword evidence="4" id="KW-0963">Cytoplasm</keyword>
<dbReference type="Gene3D" id="3.30.110.10">
    <property type="entry name" value="Translation initiation factor 3 (IF-3), C-terminal domain"/>
    <property type="match status" value="1"/>
</dbReference>
<dbReference type="PANTHER" id="PTHR10938:SF0">
    <property type="entry name" value="TRANSLATION INITIATION FACTOR IF-3, MITOCHONDRIAL"/>
    <property type="match status" value="1"/>
</dbReference>
<dbReference type="InterPro" id="IPR036787">
    <property type="entry name" value="T_IF-3_N_sf"/>
</dbReference>
<evidence type="ECO:0000256" key="2">
    <source>
        <dbReference type="ARBA" id="ARBA00022540"/>
    </source>
</evidence>
<keyword evidence="2 4" id="KW-0396">Initiation factor</keyword>
<dbReference type="HAMAP" id="MF_00080">
    <property type="entry name" value="IF_3"/>
    <property type="match status" value="1"/>
</dbReference>
<evidence type="ECO:0000313" key="8">
    <source>
        <dbReference type="EMBL" id="RCK75306.1"/>
    </source>
</evidence>
<evidence type="ECO:0000259" key="6">
    <source>
        <dbReference type="Pfam" id="PF00707"/>
    </source>
</evidence>
<dbReference type="Proteomes" id="UP000252355">
    <property type="component" value="Unassembled WGS sequence"/>
</dbReference>
<evidence type="ECO:0000256" key="5">
    <source>
        <dbReference type="NCBIfam" id="TIGR00168"/>
    </source>
</evidence>
<evidence type="ECO:0000256" key="1">
    <source>
        <dbReference type="ARBA" id="ARBA00005439"/>
    </source>
</evidence>
<comment type="function">
    <text evidence="4">IF-3 binds to the 30S ribosomal subunit and shifts the equilibrium between 70S ribosomes and their 50S and 30S subunits in favor of the free subunits, thus enhancing the availability of 30S subunits on which protein synthesis initiation begins.</text>
</comment>
<comment type="similarity">
    <text evidence="1 4">Belongs to the IF-3 family.</text>
</comment>
<dbReference type="Gene3D" id="3.10.20.80">
    <property type="entry name" value="Translation initiation factor 3 (IF-3), N-terminal domain"/>
    <property type="match status" value="1"/>
</dbReference>
<name>A0A367ZAZ8_9BACT</name>
<evidence type="ECO:0000256" key="4">
    <source>
        <dbReference type="HAMAP-Rule" id="MF_00080"/>
    </source>
</evidence>
<dbReference type="PANTHER" id="PTHR10938">
    <property type="entry name" value="TRANSLATION INITIATION FACTOR IF-3"/>
    <property type="match status" value="1"/>
</dbReference>
<proteinExistence type="inferred from homology"/>
<dbReference type="NCBIfam" id="TIGR00168">
    <property type="entry name" value="infC"/>
    <property type="match status" value="1"/>
</dbReference>
<dbReference type="EMBL" id="QOQW01000039">
    <property type="protein sequence ID" value="RCK75306.1"/>
    <property type="molecule type" value="Genomic_DNA"/>
</dbReference>
<dbReference type="SUPFAM" id="SSF55200">
    <property type="entry name" value="Translation initiation factor IF3, C-terminal domain"/>
    <property type="match status" value="1"/>
</dbReference>
<dbReference type="GO" id="GO:0016020">
    <property type="term" value="C:membrane"/>
    <property type="evidence" value="ECO:0007669"/>
    <property type="project" value="TreeGrafter"/>
</dbReference>
<dbReference type="GO" id="GO:0043022">
    <property type="term" value="F:ribosome binding"/>
    <property type="evidence" value="ECO:0007669"/>
    <property type="project" value="UniProtKB-ARBA"/>
</dbReference>
<evidence type="ECO:0000313" key="9">
    <source>
        <dbReference type="Proteomes" id="UP000252355"/>
    </source>
</evidence>
<dbReference type="FunFam" id="3.30.110.10:FF:000001">
    <property type="entry name" value="Translation initiation factor IF-3"/>
    <property type="match status" value="1"/>
</dbReference>
<sequence length="216" mass="24289">MSKQDFVLTSSDSEQVAPARPALNVCCRRGKRSLFPSKSFSGGGSIKENVRVNRMIRVPQVRLIDDTGTMIGIVPIQEALRMSEERGYDLVEVAAQAQPPVCRMMDYGQFKYELAKKQKEAKKKQKVIKLKEVKVRPKTDEGDLQTKCNRIRDFLGDGDKVKVSVFFKGRERAHMEIGFKVVERMKAILGDDAAIEKDAAIEGNTITMILQAPKKK</sequence>
<dbReference type="Pfam" id="PF00707">
    <property type="entry name" value="IF3_C"/>
    <property type="match status" value="1"/>
</dbReference>
<feature type="domain" description="Translation initiation factor 3 C-terminal" evidence="6">
    <location>
        <begin position="128"/>
        <end position="211"/>
    </location>
</feature>
<comment type="caution">
    <text evidence="8">The sequence shown here is derived from an EMBL/GenBank/DDBJ whole genome shotgun (WGS) entry which is preliminary data.</text>
</comment>
<dbReference type="InterPro" id="IPR036788">
    <property type="entry name" value="T_IF-3_C_sf"/>
</dbReference>
<gene>
    <name evidence="4" type="primary">infC</name>
    <name evidence="8" type="ORF">OZSIB_3745</name>
</gene>